<reference evidence="8" key="1">
    <citation type="submission" date="2022-08" db="EMBL/GenBank/DDBJ databases">
        <title>A Global Phylogenomic Analysis of the Shiitake Genus Lentinula.</title>
        <authorList>
            <consortium name="DOE Joint Genome Institute"/>
            <person name="Sierra-Patev S."/>
            <person name="Min B."/>
            <person name="Naranjo-Ortiz M."/>
            <person name="Looney B."/>
            <person name="Konkel Z."/>
            <person name="Slot J.C."/>
            <person name="Sakamoto Y."/>
            <person name="Steenwyk J.L."/>
            <person name="Rokas A."/>
            <person name="Carro J."/>
            <person name="Camarero S."/>
            <person name="Ferreira P."/>
            <person name="Molpeceres G."/>
            <person name="Ruiz-Duenas F.J."/>
            <person name="Serrano A."/>
            <person name="Henrissat B."/>
            <person name="Drula E."/>
            <person name="Hughes K.W."/>
            <person name="Mata J.L."/>
            <person name="Ishikawa N.K."/>
            <person name="Vargas-Isla R."/>
            <person name="Ushijima S."/>
            <person name="Smith C.A."/>
            <person name="Ahrendt S."/>
            <person name="Andreopoulos W."/>
            <person name="He G."/>
            <person name="Labutti K."/>
            <person name="Lipzen A."/>
            <person name="Ng V."/>
            <person name="Riley R."/>
            <person name="Sandor L."/>
            <person name="Barry K."/>
            <person name="Martinez A.T."/>
            <person name="Xiao Y."/>
            <person name="Gibbons J.G."/>
            <person name="Terashima K."/>
            <person name="Grigoriev I.V."/>
            <person name="Hibbett D.S."/>
        </authorList>
    </citation>
    <scope>NUCLEOTIDE SEQUENCE</scope>
    <source>
        <strain evidence="8">JLM2183</strain>
    </source>
</reference>
<dbReference type="Pfam" id="PF00254">
    <property type="entry name" value="FKBP_C"/>
    <property type="match status" value="1"/>
</dbReference>
<evidence type="ECO:0000256" key="2">
    <source>
        <dbReference type="ARBA" id="ARBA00013194"/>
    </source>
</evidence>
<evidence type="ECO:0000256" key="3">
    <source>
        <dbReference type="ARBA" id="ARBA00023110"/>
    </source>
</evidence>
<feature type="signal peptide" evidence="6">
    <location>
        <begin position="1"/>
        <end position="20"/>
    </location>
</feature>
<dbReference type="OrthoDB" id="1902587at2759"/>
<evidence type="ECO:0000256" key="5">
    <source>
        <dbReference type="PROSITE-ProRule" id="PRU00277"/>
    </source>
</evidence>
<dbReference type="EMBL" id="JAOTPV010000004">
    <property type="protein sequence ID" value="KAJ4483909.1"/>
    <property type="molecule type" value="Genomic_DNA"/>
</dbReference>
<keyword evidence="9" id="KW-1185">Reference proteome</keyword>
<dbReference type="PANTHER" id="PTHR45779">
    <property type="entry name" value="PEPTIDYLPROLYL ISOMERASE"/>
    <property type="match status" value="1"/>
</dbReference>
<dbReference type="GO" id="GO:0003755">
    <property type="term" value="F:peptidyl-prolyl cis-trans isomerase activity"/>
    <property type="evidence" value="ECO:0007669"/>
    <property type="project" value="UniProtKB-KW"/>
</dbReference>
<dbReference type="InterPro" id="IPR044609">
    <property type="entry name" value="FKBP2/11"/>
</dbReference>
<evidence type="ECO:0000256" key="4">
    <source>
        <dbReference type="ARBA" id="ARBA00023235"/>
    </source>
</evidence>
<comment type="caution">
    <text evidence="8">The sequence shown here is derived from an EMBL/GenBank/DDBJ whole genome shotgun (WGS) entry which is preliminary data.</text>
</comment>
<dbReference type="AlphaFoldDB" id="A0A9W9AIZ7"/>
<dbReference type="SUPFAM" id="SSF54534">
    <property type="entry name" value="FKBP-like"/>
    <property type="match status" value="1"/>
</dbReference>
<sequence length="151" mass="16435">MQILNWCLCIFAAAVATVYAEDPATYEPPTELNIQTTFAPEACTVKAKAGDSIKVHYTGKLHATGKKFDSSHDRNSPLPLKLGVGQVIKGWDDGLLDMCLGEKRTLIIPSHNAYGSRGFGELIPPNSALVFETELTELNGQSYVPPSRDEL</sequence>
<comment type="catalytic activity">
    <reaction evidence="1 5">
        <text>[protein]-peptidylproline (omega=180) = [protein]-peptidylproline (omega=0)</text>
        <dbReference type="Rhea" id="RHEA:16237"/>
        <dbReference type="Rhea" id="RHEA-COMP:10747"/>
        <dbReference type="Rhea" id="RHEA-COMP:10748"/>
        <dbReference type="ChEBI" id="CHEBI:83833"/>
        <dbReference type="ChEBI" id="CHEBI:83834"/>
        <dbReference type="EC" id="5.2.1.8"/>
    </reaction>
</comment>
<dbReference type="PANTHER" id="PTHR45779:SF7">
    <property type="entry name" value="PEPTIDYLPROLYL ISOMERASE"/>
    <property type="match status" value="1"/>
</dbReference>
<feature type="domain" description="PPIase FKBP-type" evidence="7">
    <location>
        <begin position="50"/>
        <end position="139"/>
    </location>
</feature>
<dbReference type="Proteomes" id="UP001150266">
    <property type="component" value="Unassembled WGS sequence"/>
</dbReference>
<protein>
    <recommendedName>
        <fullName evidence="2 5">peptidylprolyl isomerase</fullName>
        <ecNumber evidence="2 5">5.2.1.8</ecNumber>
    </recommendedName>
</protein>
<keyword evidence="6" id="KW-0732">Signal</keyword>
<accession>A0A9W9AIZ7</accession>
<evidence type="ECO:0000256" key="1">
    <source>
        <dbReference type="ARBA" id="ARBA00000971"/>
    </source>
</evidence>
<feature type="chain" id="PRO_5040857889" description="peptidylprolyl isomerase" evidence="6">
    <location>
        <begin position="21"/>
        <end position="151"/>
    </location>
</feature>
<dbReference type="InterPro" id="IPR046357">
    <property type="entry name" value="PPIase_dom_sf"/>
</dbReference>
<proteinExistence type="predicted"/>
<dbReference type="EC" id="5.2.1.8" evidence="2 5"/>
<dbReference type="PROSITE" id="PS50059">
    <property type="entry name" value="FKBP_PPIASE"/>
    <property type="match status" value="1"/>
</dbReference>
<evidence type="ECO:0000256" key="6">
    <source>
        <dbReference type="SAM" id="SignalP"/>
    </source>
</evidence>
<dbReference type="FunFam" id="3.10.50.40:FF:000006">
    <property type="entry name" value="Peptidyl-prolyl cis-trans isomerase"/>
    <property type="match status" value="1"/>
</dbReference>
<dbReference type="InterPro" id="IPR001179">
    <property type="entry name" value="PPIase_FKBP_dom"/>
</dbReference>
<keyword evidence="4 5" id="KW-0413">Isomerase</keyword>
<dbReference type="Gene3D" id="3.10.50.40">
    <property type="match status" value="1"/>
</dbReference>
<gene>
    <name evidence="8" type="ORF">J3R30DRAFT_3698880</name>
</gene>
<keyword evidence="3 5" id="KW-0697">Rotamase</keyword>
<evidence type="ECO:0000313" key="9">
    <source>
        <dbReference type="Proteomes" id="UP001150266"/>
    </source>
</evidence>
<name>A0A9W9AIZ7_9AGAR</name>
<evidence type="ECO:0000259" key="7">
    <source>
        <dbReference type="PROSITE" id="PS50059"/>
    </source>
</evidence>
<evidence type="ECO:0000313" key="8">
    <source>
        <dbReference type="EMBL" id="KAJ4483909.1"/>
    </source>
</evidence>
<dbReference type="GO" id="GO:0005783">
    <property type="term" value="C:endoplasmic reticulum"/>
    <property type="evidence" value="ECO:0007669"/>
    <property type="project" value="TreeGrafter"/>
</dbReference>
<organism evidence="8 9">
    <name type="scientific">Lentinula aciculospora</name>
    <dbReference type="NCBI Taxonomy" id="153920"/>
    <lineage>
        <taxon>Eukaryota</taxon>
        <taxon>Fungi</taxon>
        <taxon>Dikarya</taxon>
        <taxon>Basidiomycota</taxon>
        <taxon>Agaricomycotina</taxon>
        <taxon>Agaricomycetes</taxon>
        <taxon>Agaricomycetidae</taxon>
        <taxon>Agaricales</taxon>
        <taxon>Marasmiineae</taxon>
        <taxon>Omphalotaceae</taxon>
        <taxon>Lentinula</taxon>
    </lineage>
</organism>